<dbReference type="InterPro" id="IPR005302">
    <property type="entry name" value="MoCF_Sase_C"/>
</dbReference>
<dbReference type="PANTHER" id="PTHR14237:SF19">
    <property type="entry name" value="MITOCHONDRIAL AMIDOXIME REDUCING COMPONENT 1"/>
    <property type="match status" value="1"/>
</dbReference>
<dbReference type="GO" id="GO:0030170">
    <property type="term" value="F:pyridoxal phosphate binding"/>
    <property type="evidence" value="ECO:0007669"/>
    <property type="project" value="InterPro"/>
</dbReference>
<protein>
    <submittedName>
        <fullName evidence="2">Molybdenum cofactor sulfurase</fullName>
    </submittedName>
</protein>
<name>A0A4D4JCF6_9PSEU</name>
<dbReference type="Proteomes" id="UP000298860">
    <property type="component" value="Unassembled WGS sequence"/>
</dbReference>
<evidence type="ECO:0000259" key="1">
    <source>
        <dbReference type="PROSITE" id="PS51340"/>
    </source>
</evidence>
<dbReference type="SUPFAM" id="SSF50800">
    <property type="entry name" value="PK beta-barrel domain-like"/>
    <property type="match status" value="1"/>
</dbReference>
<dbReference type="GO" id="GO:0030151">
    <property type="term" value="F:molybdenum ion binding"/>
    <property type="evidence" value="ECO:0007669"/>
    <property type="project" value="InterPro"/>
</dbReference>
<dbReference type="Pfam" id="PF03473">
    <property type="entry name" value="MOSC"/>
    <property type="match status" value="1"/>
</dbReference>
<accession>A0A4D4JCF6</accession>
<comment type="caution">
    <text evidence="2">The sequence shown here is derived from an EMBL/GenBank/DDBJ whole genome shotgun (WGS) entry which is preliminary data.</text>
</comment>
<dbReference type="AlphaFoldDB" id="A0A4D4JCF6"/>
<dbReference type="EMBL" id="BJFL01000021">
    <property type="protein sequence ID" value="GDY32126.1"/>
    <property type="molecule type" value="Genomic_DNA"/>
</dbReference>
<organism evidence="2 3">
    <name type="scientific">Gandjariella thermophila</name>
    <dbReference type="NCBI Taxonomy" id="1931992"/>
    <lineage>
        <taxon>Bacteria</taxon>
        <taxon>Bacillati</taxon>
        <taxon>Actinomycetota</taxon>
        <taxon>Actinomycetes</taxon>
        <taxon>Pseudonocardiales</taxon>
        <taxon>Pseudonocardiaceae</taxon>
        <taxon>Gandjariella</taxon>
    </lineage>
</organism>
<evidence type="ECO:0000313" key="2">
    <source>
        <dbReference type="EMBL" id="GDY32126.1"/>
    </source>
</evidence>
<dbReference type="Pfam" id="PF03476">
    <property type="entry name" value="MOSC_N"/>
    <property type="match status" value="1"/>
</dbReference>
<dbReference type="InterPro" id="IPR011037">
    <property type="entry name" value="Pyrv_Knase-like_insert_dom_sf"/>
</dbReference>
<dbReference type="InterPro" id="IPR005303">
    <property type="entry name" value="MOCOS_middle"/>
</dbReference>
<proteinExistence type="predicted"/>
<dbReference type="GO" id="GO:0003824">
    <property type="term" value="F:catalytic activity"/>
    <property type="evidence" value="ECO:0007669"/>
    <property type="project" value="InterPro"/>
</dbReference>
<dbReference type="PANTHER" id="PTHR14237">
    <property type="entry name" value="MOLYBDOPTERIN COFACTOR SULFURASE MOSC"/>
    <property type="match status" value="1"/>
</dbReference>
<feature type="domain" description="MOSC" evidence="1">
    <location>
        <begin position="118"/>
        <end position="267"/>
    </location>
</feature>
<evidence type="ECO:0000313" key="3">
    <source>
        <dbReference type="Proteomes" id="UP000298860"/>
    </source>
</evidence>
<reference evidence="3" key="1">
    <citation type="submission" date="2019-04" db="EMBL/GenBank/DDBJ databases">
        <title>Draft genome sequence of Pseudonocardiaceae bacterium SL3-2-4.</title>
        <authorList>
            <person name="Ningsih F."/>
            <person name="Yokota A."/>
            <person name="Sakai Y."/>
            <person name="Nanatani K."/>
            <person name="Yabe S."/>
            <person name="Oetari A."/>
            <person name="Sjamsuridzal W."/>
        </authorList>
    </citation>
    <scope>NUCLEOTIDE SEQUENCE [LARGE SCALE GENOMIC DNA]</scope>
    <source>
        <strain evidence="3">SL3-2-4</strain>
    </source>
</reference>
<gene>
    <name evidence="2" type="ORF">GTS_37590</name>
</gene>
<keyword evidence="3" id="KW-1185">Reference proteome</keyword>
<dbReference type="PROSITE" id="PS51340">
    <property type="entry name" value="MOSC"/>
    <property type="match status" value="1"/>
</dbReference>
<dbReference type="SUPFAM" id="SSF141673">
    <property type="entry name" value="MOSC N-terminal domain-like"/>
    <property type="match status" value="1"/>
</dbReference>
<sequence>MTIDSLVAYPVKGCAGVAVTDAEVTATGLAHDRSFMLVDADGGFVSQRTRPAMAVIRPRVLGGGARLVLSAPGAPDLALDVRVDGPRLAVSVFAWDGKGVDQGDEAAEWCSAVLGERCRLVRVPPEHDRVTSGETPGSTGFADGHALLVASLSSLDHLNARIIERGAQPVPMNRFRPNVVVTGWAEPHTEDRVRRAALGGVEVGFAKVCVRCTVPMVEQETGRRDGPEPIRTLADYRREPDGGVSFGMKAAVLRPGRIAVGDPVHVHAWAT</sequence>